<comment type="caution">
    <text evidence="3">The sequence shown here is derived from an EMBL/GenBank/DDBJ whole genome shotgun (WGS) entry which is preliminary data.</text>
</comment>
<accession>A0A1V4SZY0</accession>
<feature type="transmembrane region" description="Helical" evidence="2">
    <location>
        <begin position="12"/>
        <end position="30"/>
    </location>
</feature>
<reference evidence="3 4" key="1">
    <citation type="submission" date="2016-02" db="EMBL/GenBank/DDBJ databases">
        <title>Genome sequence of Clostridium thermobutyricum DSM 4928.</title>
        <authorList>
            <person name="Poehlein A."/>
            <person name="Daniel R."/>
        </authorList>
    </citation>
    <scope>NUCLEOTIDE SEQUENCE [LARGE SCALE GENOMIC DNA]</scope>
    <source>
        <strain evidence="3 4">DSM 4928</strain>
    </source>
</reference>
<evidence type="ECO:0000313" key="3">
    <source>
        <dbReference type="EMBL" id="OPX50403.1"/>
    </source>
</evidence>
<organism evidence="3 4">
    <name type="scientific">Clostridium thermobutyricum DSM 4928</name>
    <dbReference type="NCBI Taxonomy" id="1121339"/>
    <lineage>
        <taxon>Bacteria</taxon>
        <taxon>Bacillati</taxon>
        <taxon>Bacillota</taxon>
        <taxon>Clostridia</taxon>
        <taxon>Eubacteriales</taxon>
        <taxon>Clostridiaceae</taxon>
        <taxon>Clostridium</taxon>
    </lineage>
</organism>
<feature type="compositionally biased region" description="Polar residues" evidence="1">
    <location>
        <begin position="305"/>
        <end position="314"/>
    </location>
</feature>
<gene>
    <name evidence="3" type="ORF">CLTHE_02600</name>
</gene>
<feature type="compositionally biased region" description="Low complexity" evidence="1">
    <location>
        <begin position="265"/>
        <end position="304"/>
    </location>
</feature>
<evidence type="ECO:0000256" key="1">
    <source>
        <dbReference type="SAM" id="MobiDB-lite"/>
    </source>
</evidence>
<protein>
    <submittedName>
        <fullName evidence="3">Uncharacterized protein</fullName>
    </submittedName>
</protein>
<dbReference type="AlphaFoldDB" id="A0A1V4SZY0"/>
<keyword evidence="2" id="KW-0812">Transmembrane</keyword>
<feature type="compositionally biased region" description="Low complexity" evidence="1">
    <location>
        <begin position="364"/>
        <end position="378"/>
    </location>
</feature>
<keyword evidence="2" id="KW-0472">Membrane</keyword>
<dbReference type="Proteomes" id="UP000191448">
    <property type="component" value="Unassembled WGS sequence"/>
</dbReference>
<dbReference type="EMBL" id="LTAY01000015">
    <property type="protein sequence ID" value="OPX50403.1"/>
    <property type="molecule type" value="Genomic_DNA"/>
</dbReference>
<name>A0A1V4SZY0_9CLOT</name>
<evidence type="ECO:0000313" key="4">
    <source>
        <dbReference type="Proteomes" id="UP000191448"/>
    </source>
</evidence>
<feature type="region of interest" description="Disordered" evidence="1">
    <location>
        <begin position="265"/>
        <end position="378"/>
    </location>
</feature>
<dbReference type="RefSeq" id="WP_080021646.1">
    <property type="nucleotide sequence ID" value="NZ_LTAY01000015.1"/>
</dbReference>
<proteinExistence type="predicted"/>
<sequence length="378" mass="43411">MRKKKRDMGNIYIGISVLLSILLIGGGIIFKGLKKGDEYKPLAVEKEEPEEKKDNLLLAFIKDKKLEGLRFLNIDKNNNKITGDNYPKEFLVENKEELIKLERLYTSEKKFEKSMLQKNFEIDDFSYIEVDVDIVSKYIKYDKNFINNIFLKSLELTQEEKNEFYKGFKIIDGKTKLSKEEYEELLGKISEEDLKIEKAEFKTVTLEEIIDKNAIEILTEEEKKIKISYRNEEQLRNYKGYIDIKEKEKIKLEEKKAIIESTNNNLNVTSNNSSVGTSNVNGVNSNTYNSNSSNNSTNRPSTNTKPNGNVTKPNDNVIKPSDNVTKPNKPNSDKPTETPPIQEENSNTKPPSENVDKEEPTTPPTNTESSNPNENKQE</sequence>
<keyword evidence="2" id="KW-1133">Transmembrane helix</keyword>
<evidence type="ECO:0000256" key="2">
    <source>
        <dbReference type="SAM" id="Phobius"/>
    </source>
</evidence>